<dbReference type="GO" id="GO:0005829">
    <property type="term" value="C:cytosol"/>
    <property type="evidence" value="ECO:0007669"/>
    <property type="project" value="TreeGrafter"/>
</dbReference>
<comment type="pathway">
    <text evidence="1">Amino-acid biosynthesis; L-asparagine biosynthesis; L-asparagine from L-aspartate (L-Gln route): step 1/1.</text>
</comment>
<evidence type="ECO:0000256" key="7">
    <source>
        <dbReference type="ARBA" id="ARBA00048741"/>
    </source>
</evidence>
<dbReference type="NCBIfam" id="TIGR01536">
    <property type="entry name" value="asn_synth_AEB"/>
    <property type="match status" value="1"/>
</dbReference>
<keyword evidence="12" id="KW-1185">Reference proteome</keyword>
<feature type="binding site" evidence="8">
    <location>
        <position position="53"/>
    </location>
    <ligand>
        <name>L-glutamine</name>
        <dbReference type="ChEBI" id="CHEBI:58359"/>
    </ligand>
</feature>
<dbReference type="EC" id="6.3.5.4" evidence="3"/>
<proteinExistence type="inferred from homology"/>
<dbReference type="Gene3D" id="3.40.50.620">
    <property type="entry name" value="HUPs"/>
    <property type="match status" value="2"/>
</dbReference>
<dbReference type="InterPro" id="IPR033738">
    <property type="entry name" value="AsnB_N"/>
</dbReference>
<dbReference type="InterPro" id="IPR029055">
    <property type="entry name" value="Ntn_hydrolases_N"/>
</dbReference>
<dbReference type="CDD" id="cd01991">
    <property type="entry name" value="Asn_synthase_B_C"/>
    <property type="match status" value="1"/>
</dbReference>
<dbReference type="GO" id="GO:0005524">
    <property type="term" value="F:ATP binding"/>
    <property type="evidence" value="ECO:0007669"/>
    <property type="project" value="UniProtKB-KW"/>
</dbReference>
<dbReference type="GO" id="GO:0004066">
    <property type="term" value="F:asparagine synthase (glutamine-hydrolyzing) activity"/>
    <property type="evidence" value="ECO:0007669"/>
    <property type="project" value="UniProtKB-EC"/>
</dbReference>
<name>A0A0R3MS08_9BRAD</name>
<dbReference type="Pfam" id="PF00733">
    <property type="entry name" value="Asn_synthase"/>
    <property type="match status" value="1"/>
</dbReference>
<organism evidence="11 12">
    <name type="scientific">Bradyrhizobium retamae</name>
    <dbReference type="NCBI Taxonomy" id="1300035"/>
    <lineage>
        <taxon>Bacteria</taxon>
        <taxon>Pseudomonadati</taxon>
        <taxon>Pseudomonadota</taxon>
        <taxon>Alphaproteobacteria</taxon>
        <taxon>Hyphomicrobiales</taxon>
        <taxon>Nitrobacteraceae</taxon>
        <taxon>Bradyrhizobium</taxon>
    </lineage>
</organism>
<evidence type="ECO:0000313" key="11">
    <source>
        <dbReference type="EMBL" id="KRR20355.1"/>
    </source>
</evidence>
<evidence type="ECO:0000256" key="6">
    <source>
        <dbReference type="ARBA" id="ARBA00022962"/>
    </source>
</evidence>
<dbReference type="PIRSF" id="PIRSF001589">
    <property type="entry name" value="Asn_synthetase_glu-h"/>
    <property type="match status" value="1"/>
</dbReference>
<dbReference type="EMBL" id="LLYA01000178">
    <property type="protein sequence ID" value="KRR20355.1"/>
    <property type="molecule type" value="Genomic_DNA"/>
</dbReference>
<evidence type="ECO:0000259" key="10">
    <source>
        <dbReference type="PROSITE" id="PS51278"/>
    </source>
</evidence>
<evidence type="ECO:0000256" key="1">
    <source>
        <dbReference type="ARBA" id="ARBA00005187"/>
    </source>
</evidence>
<keyword evidence="6" id="KW-0315">Glutamine amidotransferase</keyword>
<reference evidence="11 12" key="1">
    <citation type="submission" date="2014-03" db="EMBL/GenBank/DDBJ databases">
        <title>Bradyrhizobium valentinum sp. nov., isolated from effective nodules of Lupinus mariae-josephae, a lupine endemic of basic-lime soils in Eastern Spain.</title>
        <authorList>
            <person name="Duran D."/>
            <person name="Rey L."/>
            <person name="Navarro A."/>
            <person name="Busquets A."/>
            <person name="Imperial J."/>
            <person name="Ruiz-Argueso T."/>
        </authorList>
    </citation>
    <scope>NUCLEOTIDE SEQUENCE [LARGE SCALE GENOMIC DNA]</scope>
    <source>
        <strain evidence="11 12">Ro19</strain>
    </source>
</reference>
<keyword evidence="4 8" id="KW-0547">Nucleotide-binding</keyword>
<dbReference type="Proteomes" id="UP000052023">
    <property type="component" value="Unassembled WGS sequence"/>
</dbReference>
<feature type="domain" description="Glutamine amidotransferase type-2" evidence="10">
    <location>
        <begin position="1"/>
        <end position="156"/>
    </location>
</feature>
<dbReference type="InterPro" id="IPR001962">
    <property type="entry name" value="Asn_synthase"/>
</dbReference>
<evidence type="ECO:0000256" key="8">
    <source>
        <dbReference type="PIRSR" id="PIRSR001589-2"/>
    </source>
</evidence>
<evidence type="ECO:0000313" key="12">
    <source>
        <dbReference type="Proteomes" id="UP000052023"/>
    </source>
</evidence>
<comment type="catalytic activity">
    <reaction evidence="7">
        <text>L-aspartate + L-glutamine + ATP + H2O = L-asparagine + L-glutamate + AMP + diphosphate + H(+)</text>
        <dbReference type="Rhea" id="RHEA:12228"/>
        <dbReference type="ChEBI" id="CHEBI:15377"/>
        <dbReference type="ChEBI" id="CHEBI:15378"/>
        <dbReference type="ChEBI" id="CHEBI:29985"/>
        <dbReference type="ChEBI" id="CHEBI:29991"/>
        <dbReference type="ChEBI" id="CHEBI:30616"/>
        <dbReference type="ChEBI" id="CHEBI:33019"/>
        <dbReference type="ChEBI" id="CHEBI:58048"/>
        <dbReference type="ChEBI" id="CHEBI:58359"/>
        <dbReference type="ChEBI" id="CHEBI:456215"/>
        <dbReference type="EC" id="6.3.5.4"/>
    </reaction>
</comment>
<evidence type="ECO:0000256" key="2">
    <source>
        <dbReference type="ARBA" id="ARBA00005752"/>
    </source>
</evidence>
<dbReference type="Pfam" id="PF13537">
    <property type="entry name" value="GATase_7"/>
    <property type="match status" value="1"/>
</dbReference>
<feature type="binding site" evidence="8">
    <location>
        <position position="245"/>
    </location>
    <ligand>
        <name>ATP</name>
        <dbReference type="ChEBI" id="CHEBI:30616"/>
    </ligand>
</feature>
<dbReference type="InterPro" id="IPR006426">
    <property type="entry name" value="Asn_synth_AEB"/>
</dbReference>
<dbReference type="PANTHER" id="PTHR43284:SF1">
    <property type="entry name" value="ASPARAGINE SYNTHETASE"/>
    <property type="match status" value="1"/>
</dbReference>
<protein>
    <recommendedName>
        <fullName evidence="3">asparagine synthase (glutamine-hydrolyzing)</fullName>
        <ecNumber evidence="3">6.3.5.4</ecNumber>
    </recommendedName>
</protein>
<sequence length="597" mass="65688">MRRLAVIDLNTGDQPLHGDQNRVHIVYNGEVYNYRELRTELEKLGHRFITTSDTEVVLHAYLAWGRNAWVRLHGMFAIAIVDERGSRTKLLLVRDRPGIKPLYFCRQGKSLLFASEIKALQADSGFSSEVDLAAIRSYLSLRYVPGPGSLLTSVEKLAAGHDLVWCQGDIEVKRWWFPPGADSVEAGLDIEAAADRFGTALRASVHRHMIADVPVGAFLSGGIDSNVIVALMAEVAAGPVKTFSIGFPDFPDHDRELAALTARRIGADHHAIDCRAEDMASLPEIAFALDEPVGDAIVVPMYVLAREARKEVKVVLSGEGADEILGGYMFHRKLQQIARVKSFVPAHSFPIAARLASIIPVAILERLFDYPGALGKVGRRKIVSMLERMGDAPLTDLYRSAVSLFDADDIRAMAGGHALAREADRSVGPVLERLPGETALQSLVAMQYPDWLPDDILMKADKMTMAHSLEGRVPFMDELVIAAAAALPDATKLGASGNKLALRRFGVGLLPSEVLQAPKRAFYIPLEAYATTRPLADIFDWALDPVRVKKRGLFSPQWIAAQRAADPAQGFLPLKRLFSIVMLELWFERFAPSSSWT</sequence>
<feature type="site" description="Important for beta-aspartyl-AMP intermediate formation" evidence="9">
    <location>
        <position position="319"/>
    </location>
</feature>
<dbReference type="SUPFAM" id="SSF52402">
    <property type="entry name" value="Adenine nucleotide alpha hydrolases-like"/>
    <property type="match status" value="1"/>
</dbReference>
<dbReference type="Gene3D" id="3.60.20.10">
    <property type="entry name" value="Glutamine Phosphoribosylpyrophosphate, subunit 1, domain 1"/>
    <property type="match status" value="1"/>
</dbReference>
<dbReference type="InterPro" id="IPR051786">
    <property type="entry name" value="ASN_synthetase/amidase"/>
</dbReference>
<evidence type="ECO:0000256" key="9">
    <source>
        <dbReference type="PIRSR" id="PIRSR001589-3"/>
    </source>
</evidence>
<dbReference type="SUPFAM" id="SSF56235">
    <property type="entry name" value="N-terminal nucleophile aminohydrolases (Ntn hydrolases)"/>
    <property type="match status" value="1"/>
</dbReference>
<gene>
    <name evidence="11" type="ORF">CQ13_32445</name>
</gene>
<dbReference type="InterPro" id="IPR014729">
    <property type="entry name" value="Rossmann-like_a/b/a_fold"/>
</dbReference>
<feature type="binding site" evidence="8">
    <location>
        <begin position="317"/>
        <end position="318"/>
    </location>
    <ligand>
        <name>ATP</name>
        <dbReference type="ChEBI" id="CHEBI:30616"/>
    </ligand>
</feature>
<dbReference type="AlphaFoldDB" id="A0A0R3MS08"/>
<dbReference type="InterPro" id="IPR017932">
    <property type="entry name" value="GATase_2_dom"/>
</dbReference>
<comment type="similarity">
    <text evidence="2">Belongs to the asparagine synthetase family.</text>
</comment>
<dbReference type="PANTHER" id="PTHR43284">
    <property type="entry name" value="ASPARAGINE SYNTHETASE (GLUTAMINE-HYDROLYZING)"/>
    <property type="match status" value="1"/>
</dbReference>
<accession>A0A0R3MS08</accession>
<comment type="caution">
    <text evidence="11">The sequence shown here is derived from an EMBL/GenBank/DDBJ whole genome shotgun (WGS) entry which is preliminary data.</text>
</comment>
<dbReference type="PROSITE" id="PS51278">
    <property type="entry name" value="GATASE_TYPE_2"/>
    <property type="match status" value="1"/>
</dbReference>
<evidence type="ECO:0000256" key="5">
    <source>
        <dbReference type="ARBA" id="ARBA00022840"/>
    </source>
</evidence>
<evidence type="ECO:0000256" key="3">
    <source>
        <dbReference type="ARBA" id="ARBA00012737"/>
    </source>
</evidence>
<dbReference type="GO" id="GO:0006529">
    <property type="term" value="P:asparagine biosynthetic process"/>
    <property type="evidence" value="ECO:0007669"/>
    <property type="project" value="InterPro"/>
</dbReference>
<dbReference type="CDD" id="cd00712">
    <property type="entry name" value="AsnB"/>
    <property type="match status" value="1"/>
</dbReference>
<evidence type="ECO:0000256" key="4">
    <source>
        <dbReference type="ARBA" id="ARBA00022741"/>
    </source>
</evidence>
<keyword evidence="5 8" id="KW-0067">ATP-binding</keyword>